<dbReference type="GO" id="GO:0003676">
    <property type="term" value="F:nucleic acid binding"/>
    <property type="evidence" value="ECO:0007669"/>
    <property type="project" value="InterPro"/>
</dbReference>
<evidence type="ECO:0008006" key="2">
    <source>
        <dbReference type="Google" id="ProtNLM"/>
    </source>
</evidence>
<dbReference type="PANTHER" id="PTHR47326:SF1">
    <property type="entry name" value="HTH PSQ-TYPE DOMAIN-CONTAINING PROTEIN"/>
    <property type="match status" value="1"/>
</dbReference>
<sequence>MWAAVSKSCVIGPYFFEEDGRTVTVNGQRYRRMLREFLVPELRSRGLSRCRLYFQQDRATCHTSNESIAEVKRLFPGKVISKRGDVNWPPCSPDLSVCDFFLWGYLKNKVYVDQPRTLDELKDAISQEIRNIPREMLERE</sequence>
<accession>A0A8D9B3Q2</accession>
<dbReference type="EMBL" id="HBUF01606160">
    <property type="protein sequence ID" value="CAG6777590.1"/>
    <property type="molecule type" value="Transcribed_RNA"/>
</dbReference>
<dbReference type="PANTHER" id="PTHR47326">
    <property type="entry name" value="TRANSPOSABLE ELEMENT TC3 TRANSPOSASE-LIKE PROTEIN"/>
    <property type="match status" value="1"/>
</dbReference>
<dbReference type="Gene3D" id="3.30.420.10">
    <property type="entry name" value="Ribonuclease H-like superfamily/Ribonuclease H"/>
    <property type="match status" value="1"/>
</dbReference>
<name>A0A8D9B3Q2_9HEMI</name>
<reference evidence="1" key="1">
    <citation type="submission" date="2021-05" db="EMBL/GenBank/DDBJ databases">
        <authorList>
            <person name="Alioto T."/>
            <person name="Alioto T."/>
            <person name="Gomez Garrido J."/>
        </authorList>
    </citation>
    <scope>NUCLEOTIDE SEQUENCE</scope>
</reference>
<dbReference type="InterPro" id="IPR036397">
    <property type="entry name" value="RNaseH_sf"/>
</dbReference>
<organism evidence="1">
    <name type="scientific">Cacopsylla melanoneura</name>
    <dbReference type="NCBI Taxonomy" id="428564"/>
    <lineage>
        <taxon>Eukaryota</taxon>
        <taxon>Metazoa</taxon>
        <taxon>Ecdysozoa</taxon>
        <taxon>Arthropoda</taxon>
        <taxon>Hexapoda</taxon>
        <taxon>Insecta</taxon>
        <taxon>Pterygota</taxon>
        <taxon>Neoptera</taxon>
        <taxon>Paraneoptera</taxon>
        <taxon>Hemiptera</taxon>
        <taxon>Sternorrhyncha</taxon>
        <taxon>Psylloidea</taxon>
        <taxon>Psyllidae</taxon>
        <taxon>Psyllinae</taxon>
        <taxon>Cacopsylla</taxon>
    </lineage>
</organism>
<evidence type="ECO:0000313" key="1">
    <source>
        <dbReference type="EMBL" id="CAG6777590.1"/>
    </source>
</evidence>
<dbReference type="AlphaFoldDB" id="A0A8D9B3Q2"/>
<proteinExistence type="predicted"/>
<protein>
    <recommendedName>
        <fullName evidence="2">Transposase</fullName>
    </recommendedName>
</protein>